<dbReference type="EMBL" id="LR699553">
    <property type="protein sequence ID" value="VVD29987.1"/>
    <property type="molecule type" value="Genomic_DNA"/>
</dbReference>
<keyword evidence="2" id="KW-1185">Reference proteome</keyword>
<sequence>MGFVEPLPCAWCKRPGQSETAYPLAMQRLAPVAGCRDHPLDLVILALHHGECERVVAARLYVDCGNRFGLAMQQHAVVQCAQLHVVDRMARSGDIHLGHFAFRRSEQVNELAVVGEEQQAGGVLIQPAHALHAALGELRRQQAEHAQVMLRVARTFVARRLVQKQIGVLAIRPDYTVHGEGERGVAGGEVGVGIGADSAADAHARVGDQRAALTARAETLSEENTFEIHGERRITPQEAERAPRRESDHCDPFIRCASVKTLKNENEFFQMGFLCKYTFIHFHYARRKSLGRHHTALLA</sequence>
<proteinExistence type="predicted"/>
<dbReference type="KEGG" id="pdio:PDMSB3_3531"/>
<reference evidence="1 2" key="1">
    <citation type="submission" date="2019-08" db="EMBL/GenBank/DDBJ databases">
        <authorList>
            <person name="Herpell B J."/>
        </authorList>
    </citation>
    <scope>NUCLEOTIDE SEQUENCE [LARGE SCALE GENOMIC DNA]</scope>
    <source>
        <strain evidence="2">Msb3</strain>
    </source>
</reference>
<name>A0A5Q4Z7Y2_9BURK</name>
<accession>A0A5Q4Z7Y2</accession>
<evidence type="ECO:0000313" key="2">
    <source>
        <dbReference type="Proteomes" id="UP000325811"/>
    </source>
</evidence>
<dbReference type="AlphaFoldDB" id="A0A5Q4Z7Y2"/>
<gene>
    <name evidence="1" type="ORF">PDMSB3_3531</name>
</gene>
<organism evidence="1 2">
    <name type="scientific">Paraburkholderia dioscoreae</name>
    <dbReference type="NCBI Taxonomy" id="2604047"/>
    <lineage>
        <taxon>Bacteria</taxon>
        <taxon>Pseudomonadati</taxon>
        <taxon>Pseudomonadota</taxon>
        <taxon>Betaproteobacteria</taxon>
        <taxon>Burkholderiales</taxon>
        <taxon>Burkholderiaceae</taxon>
        <taxon>Paraburkholderia</taxon>
    </lineage>
</organism>
<evidence type="ECO:0000313" key="1">
    <source>
        <dbReference type="EMBL" id="VVD29987.1"/>
    </source>
</evidence>
<dbReference type="Proteomes" id="UP000325811">
    <property type="component" value="Chromosome I"/>
</dbReference>
<protein>
    <submittedName>
        <fullName evidence="1">Uncharacterized protein</fullName>
    </submittedName>
</protein>